<dbReference type="PANTHER" id="PTHR31845:SF17">
    <property type="entry name" value="ZN(II)2CYS6 TRANSCRIPTION FACTOR (EUROFUNG)"/>
    <property type="match status" value="1"/>
</dbReference>
<dbReference type="PROSITE" id="PS50048">
    <property type="entry name" value="ZN2_CY6_FUNGAL_2"/>
    <property type="match status" value="1"/>
</dbReference>
<accession>A0A2T0AJ33</accession>
<dbReference type="InterPro" id="IPR051089">
    <property type="entry name" value="prtT"/>
</dbReference>
<evidence type="ECO:0000256" key="1">
    <source>
        <dbReference type="ARBA" id="ARBA00004123"/>
    </source>
</evidence>
<evidence type="ECO:0000256" key="2">
    <source>
        <dbReference type="ARBA" id="ARBA00023015"/>
    </source>
</evidence>
<dbReference type="CDD" id="cd12148">
    <property type="entry name" value="fungal_TF_MHR"/>
    <property type="match status" value="1"/>
</dbReference>
<dbReference type="InterPro" id="IPR036864">
    <property type="entry name" value="Zn2-C6_fun-type_DNA-bd_sf"/>
</dbReference>
<evidence type="ECO:0000259" key="7">
    <source>
        <dbReference type="PROSITE" id="PS50048"/>
    </source>
</evidence>
<dbReference type="CDD" id="cd00067">
    <property type="entry name" value="GAL4"/>
    <property type="match status" value="1"/>
</dbReference>
<evidence type="ECO:0000256" key="5">
    <source>
        <dbReference type="ARBA" id="ARBA00023242"/>
    </source>
</evidence>
<dbReference type="GO" id="GO:0000981">
    <property type="term" value="F:DNA-binding transcription factor activity, RNA polymerase II-specific"/>
    <property type="evidence" value="ECO:0007669"/>
    <property type="project" value="InterPro"/>
</dbReference>
<keyword evidence="5" id="KW-0539">Nucleus</keyword>
<dbReference type="GO" id="GO:0000976">
    <property type="term" value="F:transcription cis-regulatory region binding"/>
    <property type="evidence" value="ECO:0007669"/>
    <property type="project" value="TreeGrafter"/>
</dbReference>
<feature type="compositionally biased region" description="Low complexity" evidence="6">
    <location>
        <begin position="17"/>
        <end position="33"/>
    </location>
</feature>
<dbReference type="Gene3D" id="4.10.240.10">
    <property type="entry name" value="Zn(2)-C6 fungal-type DNA-binding domain"/>
    <property type="match status" value="1"/>
</dbReference>
<feature type="domain" description="Zn(2)-C6 fungal-type" evidence="7">
    <location>
        <begin position="61"/>
        <end position="94"/>
    </location>
</feature>
<name>A0A2T0AJ33_RHOTO</name>
<organism evidence="8 9">
    <name type="scientific">Rhodotorula toruloides</name>
    <name type="common">Yeast</name>
    <name type="synonym">Rhodosporidium toruloides</name>
    <dbReference type="NCBI Taxonomy" id="5286"/>
    <lineage>
        <taxon>Eukaryota</taxon>
        <taxon>Fungi</taxon>
        <taxon>Dikarya</taxon>
        <taxon>Basidiomycota</taxon>
        <taxon>Pucciniomycotina</taxon>
        <taxon>Microbotryomycetes</taxon>
        <taxon>Sporidiobolales</taxon>
        <taxon>Sporidiobolaceae</taxon>
        <taxon>Rhodotorula</taxon>
    </lineage>
</organism>
<dbReference type="Proteomes" id="UP000239560">
    <property type="component" value="Unassembled WGS sequence"/>
</dbReference>
<keyword evidence="3" id="KW-0238">DNA-binding</keyword>
<dbReference type="AlphaFoldDB" id="A0A2T0AJ33"/>
<evidence type="ECO:0000256" key="3">
    <source>
        <dbReference type="ARBA" id="ARBA00023125"/>
    </source>
</evidence>
<dbReference type="SUPFAM" id="SSF57701">
    <property type="entry name" value="Zn2/Cys6 DNA-binding domain"/>
    <property type="match status" value="1"/>
</dbReference>
<protein>
    <recommendedName>
        <fullName evidence="7">Zn(2)-C6 fungal-type domain-containing protein</fullName>
    </recommendedName>
</protein>
<dbReference type="Pfam" id="PF00172">
    <property type="entry name" value="Zn_clus"/>
    <property type="match status" value="1"/>
</dbReference>
<evidence type="ECO:0000256" key="6">
    <source>
        <dbReference type="SAM" id="MobiDB-lite"/>
    </source>
</evidence>
<dbReference type="EMBL" id="LCTV02000001">
    <property type="protein sequence ID" value="PRQ78031.1"/>
    <property type="molecule type" value="Genomic_DNA"/>
</dbReference>
<sequence length="726" mass="79242">MSAIFDGIDTAQRSQDGTGAAGEATGRGQSRRGTGSGEDEDGEGTSRGRGKGQRAPLAKQACVRCRNIKVRCQPQEPSNGRCVRCTRLKFDCEWVEPQKRGRRVGSSRTSQDSSNTSAPPDAASAVLADPPLDSLALLASTAAPTVGSAALDPSSYAFSAPEQHQPVASTSKQPYIPPAPSATAFFPESAQLLEPLQARFSPNASSLSNAPGGASQGTPETTSDRGRRSSPPTLSMTELAQAKEAALQNLTSNAPPARVQQPEPIEVRESDPIDMHVLSELQAAQLFEHYHTKMNAFIILLDPFLHTVNYVRNNSTVLFTSILAVSAKFLRPDLYPTLISSARHLTGRAIIDGKVSLGLIQSILLQVYWKEPEDRTAWLRIGEAIRMGYQLHLHDYRTTPLPDDETEARQTMDRERTWIDLCAFDQTFFLQGSAEDDAYHQTCMIPYFRINVAAWLEETKRYGVVDDLEQGADFEWMKVQRLSKDIARAPAASARSIAQHVQGLLDASYARYLDSSSSDAFAVGSRSWIRVNFWLSAASLAFARAMLTAVGTDSDWTAKWLLASSAFVDAFEIVAKHGYIAYWQDTLGITLFTMGEFCLKIFAKLYPGDQHAILGWMERIYRACEAASSDTNSTAAFICRFFQSCIRVVCSPPASTDTAGSGAVAAGVAVMPPPPAPSQSQDGLFANHAAFSIGDNLDSSYWESLLPGMTTDWSWLEQPMEELMQS</sequence>
<dbReference type="PANTHER" id="PTHR31845">
    <property type="entry name" value="FINGER DOMAIN PROTEIN, PUTATIVE-RELATED"/>
    <property type="match status" value="1"/>
</dbReference>
<keyword evidence="4" id="KW-0804">Transcription</keyword>
<keyword evidence="2" id="KW-0805">Transcription regulation</keyword>
<proteinExistence type="predicted"/>
<feature type="region of interest" description="Disordered" evidence="6">
    <location>
        <begin position="1"/>
        <end position="58"/>
    </location>
</feature>
<evidence type="ECO:0000256" key="4">
    <source>
        <dbReference type="ARBA" id="ARBA00023163"/>
    </source>
</evidence>
<gene>
    <name evidence="8" type="ORF">AAT19DRAFT_9099</name>
</gene>
<dbReference type="GO" id="GO:0005634">
    <property type="term" value="C:nucleus"/>
    <property type="evidence" value="ECO:0007669"/>
    <property type="project" value="UniProtKB-SubCell"/>
</dbReference>
<evidence type="ECO:0000313" key="8">
    <source>
        <dbReference type="EMBL" id="PRQ78031.1"/>
    </source>
</evidence>
<dbReference type="GO" id="GO:0008270">
    <property type="term" value="F:zinc ion binding"/>
    <property type="evidence" value="ECO:0007669"/>
    <property type="project" value="InterPro"/>
</dbReference>
<dbReference type="InterPro" id="IPR001138">
    <property type="entry name" value="Zn2Cys6_DnaBD"/>
</dbReference>
<dbReference type="SMART" id="SM00066">
    <property type="entry name" value="GAL4"/>
    <property type="match status" value="1"/>
</dbReference>
<comment type="subcellular location">
    <subcellularLocation>
        <location evidence="1">Nucleus</location>
    </subcellularLocation>
</comment>
<evidence type="ECO:0000313" key="9">
    <source>
        <dbReference type="Proteomes" id="UP000239560"/>
    </source>
</evidence>
<feature type="region of interest" description="Disordered" evidence="6">
    <location>
        <begin position="98"/>
        <end position="126"/>
    </location>
</feature>
<feature type="region of interest" description="Disordered" evidence="6">
    <location>
        <begin position="202"/>
        <end position="233"/>
    </location>
</feature>
<dbReference type="PROSITE" id="PS00463">
    <property type="entry name" value="ZN2_CY6_FUNGAL_1"/>
    <property type="match status" value="1"/>
</dbReference>
<feature type="compositionally biased region" description="Low complexity" evidence="6">
    <location>
        <begin position="106"/>
        <end position="117"/>
    </location>
</feature>
<reference evidence="8 9" key="1">
    <citation type="journal article" date="2018" name="Elife">
        <title>Functional genomics of lipid metabolism in the oleaginous yeast Rhodosporidium toruloides.</title>
        <authorList>
            <person name="Coradetti S.T."/>
            <person name="Pinel D."/>
            <person name="Geiselman G."/>
            <person name="Ito M."/>
            <person name="Mondo S."/>
            <person name="Reilly M.C."/>
            <person name="Cheng Y.F."/>
            <person name="Bauer S."/>
            <person name="Grigoriev I."/>
            <person name="Gladden J.M."/>
            <person name="Simmons B.A."/>
            <person name="Brem R."/>
            <person name="Arkin A.P."/>
            <person name="Skerker J.M."/>
        </authorList>
    </citation>
    <scope>NUCLEOTIDE SEQUENCE [LARGE SCALE GENOMIC DNA]</scope>
    <source>
        <strain evidence="8 9">NBRC 0880</strain>
    </source>
</reference>
<comment type="caution">
    <text evidence="8">The sequence shown here is derived from an EMBL/GenBank/DDBJ whole genome shotgun (WGS) entry which is preliminary data.</text>
</comment>
<dbReference type="OrthoDB" id="2528779at2759"/>
<feature type="region of interest" description="Disordered" evidence="6">
    <location>
        <begin position="161"/>
        <end position="183"/>
    </location>
</feature>